<feature type="transmembrane region" description="Helical" evidence="1">
    <location>
        <begin position="7"/>
        <end position="25"/>
    </location>
</feature>
<sequence length="157" mass="16969">MTLRRDHVGGLLFLLLSVLYGWFIQDIALLPGDDLEPFHARTLPTALAWIGGVLSVLLIVTAGPVSVRPENDGRWYIGLTAGLLLLVVVFGLVLKWLGFLVATILFLAGGFWLLGERRPRMIAAVAIPFSVILWLLLTQALGVYLAPGKLVTAVLGG</sequence>
<feature type="domain" description="DUF1468" evidence="2">
    <location>
        <begin position="8"/>
        <end position="145"/>
    </location>
</feature>
<dbReference type="Proteomes" id="UP001150830">
    <property type="component" value="Unassembled WGS sequence"/>
</dbReference>
<keyword evidence="1" id="KW-1133">Transmembrane helix</keyword>
<keyword evidence="4" id="KW-1185">Reference proteome</keyword>
<reference evidence="3" key="1">
    <citation type="submission" date="2022-11" db="EMBL/GenBank/DDBJ databases">
        <title>Parathalassolutuus dongxingensis gen. nov., sp. nov., a novel member of family Oceanospirillaceae isolated from a coastal shrimp pond in Guangxi, China.</title>
        <authorList>
            <person name="Chen H."/>
        </authorList>
    </citation>
    <scope>NUCLEOTIDE SEQUENCE</scope>
    <source>
        <strain evidence="3">G-43</strain>
    </source>
</reference>
<accession>A0A9X3EGF6</accession>
<feature type="transmembrane region" description="Helical" evidence="1">
    <location>
        <begin position="122"/>
        <end position="146"/>
    </location>
</feature>
<dbReference type="Pfam" id="PF07331">
    <property type="entry name" value="TctB"/>
    <property type="match status" value="1"/>
</dbReference>
<keyword evidence="1" id="KW-0472">Membrane</keyword>
<evidence type="ECO:0000259" key="2">
    <source>
        <dbReference type="Pfam" id="PF07331"/>
    </source>
</evidence>
<gene>
    <name evidence="3" type="ORF">OUO13_18180</name>
</gene>
<organism evidence="3 4">
    <name type="scientific">Parathalassolituus penaei</name>
    <dbReference type="NCBI Taxonomy" id="2997323"/>
    <lineage>
        <taxon>Bacteria</taxon>
        <taxon>Pseudomonadati</taxon>
        <taxon>Pseudomonadota</taxon>
        <taxon>Gammaproteobacteria</taxon>
        <taxon>Oceanospirillales</taxon>
        <taxon>Oceanospirillaceae</taxon>
        <taxon>Parathalassolituus</taxon>
    </lineage>
</organism>
<dbReference type="AlphaFoldDB" id="A0A9X3EGF6"/>
<protein>
    <submittedName>
        <fullName evidence="3">Tripartite tricarboxylate transporter TctB family protein</fullName>
    </submittedName>
</protein>
<comment type="caution">
    <text evidence="3">The sequence shown here is derived from an EMBL/GenBank/DDBJ whole genome shotgun (WGS) entry which is preliminary data.</text>
</comment>
<feature type="transmembrane region" description="Helical" evidence="1">
    <location>
        <begin position="75"/>
        <end position="93"/>
    </location>
</feature>
<feature type="transmembrane region" description="Helical" evidence="1">
    <location>
        <begin position="99"/>
        <end position="115"/>
    </location>
</feature>
<evidence type="ECO:0000313" key="4">
    <source>
        <dbReference type="Proteomes" id="UP001150830"/>
    </source>
</evidence>
<feature type="transmembrane region" description="Helical" evidence="1">
    <location>
        <begin position="45"/>
        <end position="63"/>
    </location>
</feature>
<evidence type="ECO:0000313" key="3">
    <source>
        <dbReference type="EMBL" id="MCY0967112.1"/>
    </source>
</evidence>
<dbReference type="RefSeq" id="WP_283175317.1">
    <property type="nucleotide sequence ID" value="NZ_JAPNOA010000058.1"/>
</dbReference>
<evidence type="ECO:0000256" key="1">
    <source>
        <dbReference type="SAM" id="Phobius"/>
    </source>
</evidence>
<proteinExistence type="predicted"/>
<dbReference type="InterPro" id="IPR009936">
    <property type="entry name" value="DUF1468"/>
</dbReference>
<name>A0A9X3EGF6_9GAMM</name>
<keyword evidence="1" id="KW-0812">Transmembrane</keyword>
<dbReference type="EMBL" id="JAPNOA010000058">
    <property type="protein sequence ID" value="MCY0967112.1"/>
    <property type="molecule type" value="Genomic_DNA"/>
</dbReference>